<sequence length="194" mass="22159">MVVPHSYYICNTITQEHVILPTLPPQLITDHVGLHGFGYDSDTDTYKVIRIYPTSSISSAEVCTLGLGKWRRIEDVPSFRNYSPVCEFVNGSLHWLTFDKNHNMVIVSFNLSTEKFGIIPSPHVANTNIRSIGVLEDCPRIVSLTYNRDLINDGIISDHDFIMELWVMKNYGVQESWTKEYVFANAIPTLFFLL</sequence>
<feature type="domain" description="F-box associated beta-propeller type 3" evidence="1">
    <location>
        <begin position="7"/>
        <end position="183"/>
    </location>
</feature>
<protein>
    <recommendedName>
        <fullName evidence="1">F-box associated beta-propeller type 3 domain-containing protein</fullName>
    </recommendedName>
</protein>
<evidence type="ECO:0000313" key="2">
    <source>
        <dbReference type="EMBL" id="PIA51108.1"/>
    </source>
</evidence>
<evidence type="ECO:0000259" key="1">
    <source>
        <dbReference type="Pfam" id="PF08268"/>
    </source>
</evidence>
<dbReference type="InterPro" id="IPR017451">
    <property type="entry name" value="F-box-assoc_interact_dom"/>
</dbReference>
<keyword evidence="3" id="KW-1185">Reference proteome</keyword>
<dbReference type="PANTHER" id="PTHR31111">
    <property type="entry name" value="BNAA05G37150D PROTEIN-RELATED"/>
    <property type="match status" value="1"/>
</dbReference>
<dbReference type="AlphaFoldDB" id="A0A2G5E5Q8"/>
<organism evidence="2 3">
    <name type="scientific">Aquilegia coerulea</name>
    <name type="common">Rocky mountain columbine</name>
    <dbReference type="NCBI Taxonomy" id="218851"/>
    <lineage>
        <taxon>Eukaryota</taxon>
        <taxon>Viridiplantae</taxon>
        <taxon>Streptophyta</taxon>
        <taxon>Embryophyta</taxon>
        <taxon>Tracheophyta</taxon>
        <taxon>Spermatophyta</taxon>
        <taxon>Magnoliopsida</taxon>
        <taxon>Ranunculales</taxon>
        <taxon>Ranunculaceae</taxon>
        <taxon>Thalictroideae</taxon>
        <taxon>Aquilegia</taxon>
    </lineage>
</organism>
<dbReference type="Pfam" id="PF08268">
    <property type="entry name" value="FBA_3"/>
    <property type="match status" value="1"/>
</dbReference>
<accession>A0A2G5E5Q8</accession>
<reference evidence="2 3" key="1">
    <citation type="submission" date="2017-09" db="EMBL/GenBank/DDBJ databases">
        <title>WGS assembly of Aquilegia coerulea Goldsmith.</title>
        <authorList>
            <person name="Hodges S."/>
            <person name="Kramer E."/>
            <person name="Nordborg M."/>
            <person name="Tomkins J."/>
            <person name="Borevitz J."/>
            <person name="Derieg N."/>
            <person name="Yan J."/>
            <person name="Mihaltcheva S."/>
            <person name="Hayes R.D."/>
            <person name="Rokhsar D."/>
        </authorList>
    </citation>
    <scope>NUCLEOTIDE SEQUENCE [LARGE SCALE GENOMIC DNA]</scope>
    <source>
        <strain evidence="3">cv. Goldsmith</strain>
    </source>
</reference>
<dbReference type="FunCoup" id="A0A2G5E5Q8">
    <property type="interactions" value="40"/>
</dbReference>
<dbReference type="EMBL" id="KZ305028">
    <property type="protein sequence ID" value="PIA51108.1"/>
    <property type="molecule type" value="Genomic_DNA"/>
</dbReference>
<evidence type="ECO:0000313" key="3">
    <source>
        <dbReference type="Proteomes" id="UP000230069"/>
    </source>
</evidence>
<dbReference type="Proteomes" id="UP000230069">
    <property type="component" value="Unassembled WGS sequence"/>
</dbReference>
<gene>
    <name evidence="2" type="ORF">AQUCO_01100144v1</name>
</gene>
<proteinExistence type="predicted"/>
<dbReference type="NCBIfam" id="TIGR01640">
    <property type="entry name" value="F_box_assoc_1"/>
    <property type="match status" value="1"/>
</dbReference>
<dbReference type="InterPro" id="IPR013187">
    <property type="entry name" value="F-box-assoc_dom_typ3"/>
</dbReference>
<dbReference type="InParanoid" id="A0A2G5E5Q8"/>
<dbReference type="PANTHER" id="PTHR31111:SF136">
    <property type="entry name" value="F-BOX ASSOCIATED DOMAIN-CONTAINING PROTEIN"/>
    <property type="match status" value="1"/>
</dbReference>
<dbReference type="OrthoDB" id="591557at2759"/>
<name>A0A2G5E5Q8_AQUCA</name>